<organism evidence="14 15">
    <name type="scientific">Anaerostipes amylophilus</name>
    <dbReference type="NCBI Taxonomy" id="2981779"/>
    <lineage>
        <taxon>Bacteria</taxon>
        <taxon>Bacillati</taxon>
        <taxon>Bacillota</taxon>
        <taxon>Clostridia</taxon>
        <taxon>Lachnospirales</taxon>
        <taxon>Lachnospiraceae</taxon>
        <taxon>Anaerostipes</taxon>
    </lineage>
</organism>
<gene>
    <name evidence="14" type="primary">ftsX</name>
    <name evidence="14" type="ORF">AAAU51_00575</name>
</gene>
<protein>
    <recommendedName>
        <fullName evidence="3 10">Cell division protein FtsX</fullName>
    </recommendedName>
</protein>
<dbReference type="InterPro" id="IPR040690">
    <property type="entry name" value="FtsX_ECD"/>
</dbReference>
<evidence type="ECO:0000256" key="6">
    <source>
        <dbReference type="ARBA" id="ARBA00022692"/>
    </source>
</evidence>
<evidence type="ECO:0000256" key="5">
    <source>
        <dbReference type="ARBA" id="ARBA00022618"/>
    </source>
</evidence>
<evidence type="ECO:0000256" key="3">
    <source>
        <dbReference type="ARBA" id="ARBA00021907"/>
    </source>
</evidence>
<dbReference type="Pfam" id="PF02687">
    <property type="entry name" value="FtsX"/>
    <property type="match status" value="1"/>
</dbReference>
<proteinExistence type="inferred from homology"/>
<feature type="domain" description="FtsX extracellular" evidence="13">
    <location>
        <begin position="59"/>
        <end position="155"/>
    </location>
</feature>
<feature type="transmembrane region" description="Helical" evidence="11">
    <location>
        <begin position="272"/>
        <end position="296"/>
    </location>
</feature>
<evidence type="ECO:0000313" key="15">
    <source>
        <dbReference type="Proteomes" id="UP001482154"/>
    </source>
</evidence>
<dbReference type="PIRSF" id="PIRSF003097">
    <property type="entry name" value="FtsX"/>
    <property type="match status" value="1"/>
</dbReference>
<sequence>MIFRRFLYGIKEGTRNIFRNKMFSLASLGTIIACVFLLGTFLSVALNVRSTMQQMEQSVGISVFFDEGISKERKNEIGKEIRQKEDIATMRYVSAEEAWEIYKKDVFQGNEELLEGFEGNNPLKESDSYEITLKEVESYKMVVSHLEKIDGVRKVRYSEGAAEGMTKMNTMGSYIAGAVIVILMAVSIFLVSNTVSVGVAVREEEIAIMKLIGAANGFIKAPFRAEGIIIGVIGSLIPTAVIFAGYEGIISWMNDKFHVVTVFMKFVPIQEIMIYLLPLSLIVGIVIGLLGSSITIRKYLKV</sequence>
<evidence type="ECO:0000256" key="1">
    <source>
        <dbReference type="ARBA" id="ARBA00004651"/>
    </source>
</evidence>
<evidence type="ECO:0000259" key="13">
    <source>
        <dbReference type="Pfam" id="PF18075"/>
    </source>
</evidence>
<keyword evidence="9 10" id="KW-0131">Cell cycle</keyword>
<dbReference type="EMBL" id="JBBNIN010000001">
    <property type="protein sequence ID" value="MEQ2709682.1"/>
    <property type="molecule type" value="Genomic_DNA"/>
</dbReference>
<evidence type="ECO:0000256" key="8">
    <source>
        <dbReference type="ARBA" id="ARBA00023136"/>
    </source>
</evidence>
<dbReference type="PANTHER" id="PTHR47755">
    <property type="entry name" value="CELL DIVISION PROTEIN FTSX"/>
    <property type="match status" value="1"/>
</dbReference>
<comment type="similarity">
    <text evidence="2 10">Belongs to the ABC-4 integral membrane protein family. FtsX subfamily.</text>
</comment>
<dbReference type="Gene3D" id="3.30.70.3040">
    <property type="match status" value="1"/>
</dbReference>
<name>A0ABV1ITP4_9FIRM</name>
<keyword evidence="7 11" id="KW-1133">Transmembrane helix</keyword>
<evidence type="ECO:0000313" key="14">
    <source>
        <dbReference type="EMBL" id="MEQ2709682.1"/>
    </source>
</evidence>
<evidence type="ECO:0000256" key="9">
    <source>
        <dbReference type="ARBA" id="ARBA00023306"/>
    </source>
</evidence>
<keyword evidence="8 10" id="KW-0472">Membrane</keyword>
<evidence type="ECO:0000256" key="4">
    <source>
        <dbReference type="ARBA" id="ARBA00022475"/>
    </source>
</evidence>
<feature type="transmembrane region" description="Helical" evidence="11">
    <location>
        <begin position="174"/>
        <end position="201"/>
    </location>
</feature>
<dbReference type="InterPro" id="IPR003838">
    <property type="entry name" value="ABC3_permease_C"/>
</dbReference>
<keyword evidence="5 10" id="KW-0132">Cell division</keyword>
<keyword evidence="15" id="KW-1185">Reference proteome</keyword>
<dbReference type="RefSeq" id="WP_055197701.1">
    <property type="nucleotide sequence ID" value="NZ_JAOQJG010000005.1"/>
</dbReference>
<evidence type="ECO:0000256" key="7">
    <source>
        <dbReference type="ARBA" id="ARBA00022989"/>
    </source>
</evidence>
<dbReference type="PROSITE" id="PS51257">
    <property type="entry name" value="PROKAR_LIPOPROTEIN"/>
    <property type="match status" value="1"/>
</dbReference>
<evidence type="ECO:0000259" key="12">
    <source>
        <dbReference type="Pfam" id="PF02687"/>
    </source>
</evidence>
<dbReference type="NCBIfam" id="NF038347">
    <property type="entry name" value="FtsX_Gpos"/>
    <property type="match status" value="1"/>
</dbReference>
<feature type="transmembrane region" description="Helical" evidence="11">
    <location>
        <begin position="21"/>
        <end position="46"/>
    </location>
</feature>
<feature type="transmembrane region" description="Helical" evidence="11">
    <location>
        <begin position="228"/>
        <end position="252"/>
    </location>
</feature>
<evidence type="ECO:0000256" key="2">
    <source>
        <dbReference type="ARBA" id="ARBA00007379"/>
    </source>
</evidence>
<comment type="subcellular location">
    <subcellularLocation>
        <location evidence="1">Cell membrane</location>
        <topology evidence="1">Multi-pass membrane protein</topology>
    </subcellularLocation>
</comment>
<dbReference type="InterPro" id="IPR004513">
    <property type="entry name" value="FtsX"/>
</dbReference>
<dbReference type="Pfam" id="PF18075">
    <property type="entry name" value="FtsX_ECD"/>
    <property type="match status" value="1"/>
</dbReference>
<feature type="domain" description="ABC3 transporter permease C-terminal" evidence="12">
    <location>
        <begin position="178"/>
        <end position="301"/>
    </location>
</feature>
<keyword evidence="4 10" id="KW-1003">Cell membrane</keyword>
<evidence type="ECO:0000256" key="10">
    <source>
        <dbReference type="PIRNR" id="PIRNR003097"/>
    </source>
</evidence>
<dbReference type="PANTHER" id="PTHR47755:SF1">
    <property type="entry name" value="CELL DIVISION PROTEIN FTSX"/>
    <property type="match status" value="1"/>
</dbReference>
<keyword evidence="6 11" id="KW-0812">Transmembrane</keyword>
<accession>A0ABV1ITP4</accession>
<dbReference type="Proteomes" id="UP001482154">
    <property type="component" value="Unassembled WGS sequence"/>
</dbReference>
<comment type="function">
    <text evidence="10">Part of the ABC transporter FtsEX involved in asymmetric cellular division facilitating the initiation of sporulation.</text>
</comment>
<dbReference type="InterPro" id="IPR058204">
    <property type="entry name" value="FtsX_firmicutes-type"/>
</dbReference>
<evidence type="ECO:0000256" key="11">
    <source>
        <dbReference type="SAM" id="Phobius"/>
    </source>
</evidence>
<comment type="caution">
    <text evidence="14">The sequence shown here is derived from an EMBL/GenBank/DDBJ whole genome shotgun (WGS) entry which is preliminary data.</text>
</comment>
<reference evidence="14 15" key="1">
    <citation type="submission" date="2024-04" db="EMBL/GenBank/DDBJ databases">
        <title>Human intestinal bacterial collection.</title>
        <authorList>
            <person name="Pauvert C."/>
            <person name="Hitch T.C.A."/>
            <person name="Clavel T."/>
        </authorList>
    </citation>
    <scope>NUCLEOTIDE SEQUENCE [LARGE SCALE GENOMIC DNA]</scope>
    <source>
        <strain evidence="14 15">CLA-AA-H249</strain>
    </source>
</reference>